<dbReference type="CDD" id="cd12797">
    <property type="entry name" value="M23_peptidase"/>
    <property type="match status" value="1"/>
</dbReference>
<dbReference type="Gene3D" id="2.70.70.10">
    <property type="entry name" value="Glucose Permease (Domain IIA)"/>
    <property type="match status" value="1"/>
</dbReference>
<dbReference type="OrthoDB" id="5326060at2"/>
<evidence type="ECO:0000313" key="2">
    <source>
        <dbReference type="Proteomes" id="UP000029707"/>
    </source>
</evidence>
<keyword evidence="2" id="KW-1185">Reference proteome</keyword>
<dbReference type="PANTHER" id="PTHR21666:SF270">
    <property type="entry name" value="MUREIN HYDROLASE ACTIVATOR ENVC"/>
    <property type="match status" value="1"/>
</dbReference>
<protein>
    <submittedName>
        <fullName evidence="1">M23 family metallopeptidase</fullName>
    </submittedName>
</protein>
<dbReference type="InterPro" id="IPR050570">
    <property type="entry name" value="Cell_wall_metabolism_enzyme"/>
</dbReference>
<dbReference type="SUPFAM" id="SSF51261">
    <property type="entry name" value="Duplicated hybrid motif"/>
    <property type="match status" value="1"/>
</dbReference>
<reference evidence="1 2" key="1">
    <citation type="journal article" date="2014" name="Genome Announc.">
        <title>Draft genome sequences of eight enterohepatic helicobacter species isolated from both laboratory and wild rodents.</title>
        <authorList>
            <person name="Sheh A."/>
            <person name="Shen Z."/>
            <person name="Fox J.G."/>
        </authorList>
    </citation>
    <scope>NUCLEOTIDE SEQUENCE [LARGE SCALE GENOMIC DNA]</scope>
    <source>
        <strain evidence="1 2">MIT 01-6451</strain>
    </source>
</reference>
<organism evidence="1 2">
    <name type="scientific">Helicobacter japonicus</name>
    <dbReference type="NCBI Taxonomy" id="425400"/>
    <lineage>
        <taxon>Bacteria</taxon>
        <taxon>Pseudomonadati</taxon>
        <taxon>Campylobacterota</taxon>
        <taxon>Epsilonproteobacteria</taxon>
        <taxon>Campylobacterales</taxon>
        <taxon>Helicobacteraceae</taxon>
        <taxon>Helicobacter</taxon>
    </lineage>
</organism>
<dbReference type="RefSeq" id="WP_034361711.1">
    <property type="nucleotide sequence ID" value="NZ_CAMWYW010000167.1"/>
</dbReference>
<dbReference type="AlphaFoldDB" id="A0A4U8TGW9"/>
<dbReference type="Proteomes" id="UP000029707">
    <property type="component" value="Unassembled WGS sequence"/>
</dbReference>
<proteinExistence type="predicted"/>
<name>A0A4U8TGW9_9HELI</name>
<accession>A0A4U8TGW9</accession>
<dbReference type="STRING" id="425400.LS65_05095"/>
<dbReference type="GO" id="GO:0004222">
    <property type="term" value="F:metalloendopeptidase activity"/>
    <property type="evidence" value="ECO:0007669"/>
    <property type="project" value="TreeGrafter"/>
</dbReference>
<dbReference type="InterPro" id="IPR011055">
    <property type="entry name" value="Dup_hybrid_motif"/>
</dbReference>
<gene>
    <name evidence="1" type="ORF">LS65_009500</name>
</gene>
<dbReference type="PANTHER" id="PTHR21666">
    <property type="entry name" value="PEPTIDASE-RELATED"/>
    <property type="match status" value="1"/>
</dbReference>
<dbReference type="EMBL" id="JRMQ02000027">
    <property type="protein sequence ID" value="TLD98924.1"/>
    <property type="molecule type" value="Genomic_DNA"/>
</dbReference>
<evidence type="ECO:0000313" key="1">
    <source>
        <dbReference type="EMBL" id="TLD98924.1"/>
    </source>
</evidence>
<comment type="caution">
    <text evidence="1">The sequence shown here is derived from an EMBL/GenBank/DDBJ whole genome shotgun (WGS) entry which is preliminary data.</text>
</comment>
<sequence>MLLADNFRNVITMMLFGNKNKNQEIPIPKDSQGKVLGNGYLYTDVLESKRDNPTIKPFQKDTQYRITSTFGRRIDLKNREPHSGIDICFSQSFSMGEFTYKKPPLFSPIDGRIIFNEKSSLNSVYIIDKDKNKHGLLHMDVVFVQNGQTIKQGDLVGIIGGIGKSLSNIDDRQVNTIYDNALKLQEVNYFQAFIDFLKNDFTILENIKDDIQMQKAQEFINKKWQESIAKQHKVYIDILHKNGIQAIHLNTLLKLMERKDLEKEKERIIKNEIIRHLRNKFAIHLHYQIQDSEDKLINPAVFWNTTYKIKETHYDEQDAIVQVNGLHKIYEYSYDKNSNLLEIKTPKGRCFFPYYTSEKYYTLHNPSAIKENLGLYYSVKAIDSKEFRICEYFLQEKEKLKQQILLYRRYKNGKIDSKNKDQQDSYNNWFQVISGTANFRKVDIELEPLYYQWYKRDGVLGTAPEQKTENPSGTATINLTLSNQHGFLQNTPIYIYSYFHHRLYESKTDEYGILRFCLPFEESNKSFTLALYCHKELFNMDTSSMVGNVTKITLAPSHIQNKEYIGNKTMQYIPKQELQSNVKVEVIQNMPYEYYFERSKATQAYFRVEL</sequence>